<dbReference type="AlphaFoldDB" id="X1BQX5"/>
<dbReference type="Gene3D" id="3.40.50.1000">
    <property type="entry name" value="HAD superfamily/HAD-like"/>
    <property type="match status" value="1"/>
</dbReference>
<keyword evidence="2" id="KW-0378">Hydrolase</keyword>
<dbReference type="PIRSF" id="PIRSF021362">
    <property type="entry name" value="UCP021362_HAD"/>
    <property type="match status" value="1"/>
</dbReference>
<dbReference type="SUPFAM" id="SSF56784">
    <property type="entry name" value="HAD-like"/>
    <property type="match status" value="1"/>
</dbReference>
<evidence type="ECO:0000256" key="2">
    <source>
        <dbReference type="ARBA" id="ARBA00022801"/>
    </source>
</evidence>
<dbReference type="InterPro" id="IPR036412">
    <property type="entry name" value="HAD-like_sf"/>
</dbReference>
<comment type="similarity">
    <text evidence="1">Belongs to the 5'(3')-deoxyribonucleotidase family.</text>
</comment>
<dbReference type="GO" id="GO:0008253">
    <property type="term" value="F:5'-nucleotidase activity"/>
    <property type="evidence" value="ECO:0007669"/>
    <property type="project" value="InterPro"/>
</dbReference>
<accession>X1BQX5</accession>
<dbReference type="PANTHER" id="PTHR35134:SF2">
    <property type="entry name" value="NUCLEOTIDASE YQFW-RELATED"/>
    <property type="match status" value="1"/>
</dbReference>
<dbReference type="Pfam" id="PF06941">
    <property type="entry name" value="NT5C"/>
    <property type="match status" value="1"/>
</dbReference>
<name>X1BQX5_9ZZZZ</name>
<dbReference type="EMBL" id="BART01000746">
    <property type="protein sequence ID" value="GAG74556.1"/>
    <property type="molecule type" value="Genomic_DNA"/>
</dbReference>
<dbReference type="InterPro" id="IPR009206">
    <property type="entry name" value="Nucleotidase_putative"/>
</dbReference>
<comment type="caution">
    <text evidence="3">The sequence shown here is derived from an EMBL/GenBank/DDBJ whole genome shotgun (WGS) entry which is preliminary data.</text>
</comment>
<reference evidence="3" key="1">
    <citation type="journal article" date="2014" name="Front. Microbiol.">
        <title>High frequency of phylogenetically diverse reductive dehalogenase-homologous genes in deep subseafloor sedimentary metagenomes.</title>
        <authorList>
            <person name="Kawai M."/>
            <person name="Futagami T."/>
            <person name="Toyoda A."/>
            <person name="Takaki Y."/>
            <person name="Nishi S."/>
            <person name="Hori S."/>
            <person name="Arai W."/>
            <person name="Tsubouchi T."/>
            <person name="Morono Y."/>
            <person name="Uchiyama I."/>
            <person name="Ito T."/>
            <person name="Fujiyama A."/>
            <person name="Inagaki F."/>
            <person name="Takami H."/>
        </authorList>
    </citation>
    <scope>NUCLEOTIDE SEQUENCE</scope>
    <source>
        <strain evidence="3">Expedition CK06-06</strain>
    </source>
</reference>
<dbReference type="InterPro" id="IPR010708">
    <property type="entry name" value="5'(3')-deoxyribonucleotidase"/>
</dbReference>
<dbReference type="InterPro" id="IPR052419">
    <property type="entry name" value="5_3-deoxyribonucleotidase-like"/>
</dbReference>
<organism evidence="3">
    <name type="scientific">marine sediment metagenome</name>
    <dbReference type="NCBI Taxonomy" id="412755"/>
    <lineage>
        <taxon>unclassified sequences</taxon>
        <taxon>metagenomes</taxon>
        <taxon>ecological metagenomes</taxon>
    </lineage>
</organism>
<proteinExistence type="inferred from homology"/>
<evidence type="ECO:0000256" key="1">
    <source>
        <dbReference type="ARBA" id="ARBA00009589"/>
    </source>
</evidence>
<dbReference type="GO" id="GO:0009264">
    <property type="term" value="P:deoxyribonucleotide catabolic process"/>
    <property type="evidence" value="ECO:0007669"/>
    <property type="project" value="InterPro"/>
</dbReference>
<protein>
    <recommendedName>
        <fullName evidence="4">Nucleotidase</fullName>
    </recommendedName>
</protein>
<evidence type="ECO:0000313" key="3">
    <source>
        <dbReference type="EMBL" id="GAG74556.1"/>
    </source>
</evidence>
<sequence length="199" mass="23735">MNCHKRKGNKKYNKYNRIGIDLDGVVADFIGYTLPMLNKMYNVNLKREDITHYNYEKILKTSKDEMEKFWEEVKNKQVFRYLKPIKGALKSLSLLSDKEIYFFSMRPEYYKDDTIAWLKDNNIDYCKLHVGQEDKSIAVLEENIDIFIEDNLLQAIMVSEAGIETLLFNQPWNHHDKKLPHLCRRVYNWDEIIKIMIGS</sequence>
<evidence type="ECO:0008006" key="4">
    <source>
        <dbReference type="Google" id="ProtNLM"/>
    </source>
</evidence>
<dbReference type="InterPro" id="IPR023214">
    <property type="entry name" value="HAD_sf"/>
</dbReference>
<gene>
    <name evidence="3" type="ORF">S01H4_03150</name>
</gene>
<dbReference type="PANTHER" id="PTHR35134">
    <property type="entry name" value="NUCLEOTIDASE YQFW-RELATED"/>
    <property type="match status" value="1"/>
</dbReference>